<sequence>MSLKRKQWMETPSPSRPSLSNQAGTPGSSSSKTSPTKLVSTPGHSASSHTAREGDARGQGTPGTPGRDKDRENRKKMKMELPGGGGSAPVCALPRCLLARSTGKEVTRASEAEAKREKYEFQCLRFFNE</sequence>
<dbReference type="EMBL" id="JASBWT010000022">
    <property type="protein sequence ID" value="KAJ9095281.1"/>
    <property type="molecule type" value="Genomic_DNA"/>
</dbReference>
<accession>A0ACC2V8T6</accession>
<evidence type="ECO:0000313" key="2">
    <source>
        <dbReference type="Proteomes" id="UP001227268"/>
    </source>
</evidence>
<organism evidence="1 2">
    <name type="scientific">Naganishia friedmannii</name>
    <dbReference type="NCBI Taxonomy" id="89922"/>
    <lineage>
        <taxon>Eukaryota</taxon>
        <taxon>Fungi</taxon>
        <taxon>Dikarya</taxon>
        <taxon>Basidiomycota</taxon>
        <taxon>Agaricomycotina</taxon>
        <taxon>Tremellomycetes</taxon>
        <taxon>Filobasidiales</taxon>
        <taxon>Filobasidiaceae</taxon>
        <taxon>Naganishia</taxon>
    </lineage>
</organism>
<comment type="caution">
    <text evidence="1">The sequence shown here is derived from an EMBL/GenBank/DDBJ whole genome shotgun (WGS) entry which is preliminary data.</text>
</comment>
<keyword evidence="2" id="KW-1185">Reference proteome</keyword>
<name>A0ACC2V8T6_9TREE</name>
<evidence type="ECO:0000313" key="1">
    <source>
        <dbReference type="EMBL" id="KAJ9095281.1"/>
    </source>
</evidence>
<reference evidence="1" key="1">
    <citation type="submission" date="2023-04" db="EMBL/GenBank/DDBJ databases">
        <title>Draft Genome sequencing of Naganishia species isolated from polar environments using Oxford Nanopore Technology.</title>
        <authorList>
            <person name="Leo P."/>
            <person name="Venkateswaran K."/>
        </authorList>
    </citation>
    <scope>NUCLEOTIDE SEQUENCE</scope>
    <source>
        <strain evidence="1">MNA-CCFEE 5423</strain>
    </source>
</reference>
<protein>
    <submittedName>
        <fullName evidence="1">Uncharacterized protein</fullName>
    </submittedName>
</protein>
<dbReference type="Proteomes" id="UP001227268">
    <property type="component" value="Unassembled WGS sequence"/>
</dbReference>
<proteinExistence type="predicted"/>
<gene>
    <name evidence="1" type="ORF">QFC21_005647</name>
</gene>